<dbReference type="InterPro" id="IPR013783">
    <property type="entry name" value="Ig-like_fold"/>
</dbReference>
<sequence length="96" mass="10522">MNGLNFIQEGGDISLSCSFSSPEESSTAWFKQTPGEKPLLITSAYHSGSAVYHYGFDKGDRFIASRQKNSFTLNISNAEPSDSATYFYGAFSPHHS</sequence>
<dbReference type="Bgee" id="ENSAMXG00000042688">
    <property type="expression patterns" value="Expressed in pharyngeal gill"/>
</dbReference>
<evidence type="ECO:0000313" key="9">
    <source>
        <dbReference type="Ensembl" id="ENSAMXP00000049959.1"/>
    </source>
</evidence>
<evidence type="ECO:0000256" key="3">
    <source>
        <dbReference type="ARBA" id="ARBA00022729"/>
    </source>
</evidence>
<dbReference type="GeneTree" id="ENSGT01120000276671"/>
<dbReference type="PROSITE" id="PS50835">
    <property type="entry name" value="IG_LIKE"/>
    <property type="match status" value="1"/>
</dbReference>
<keyword evidence="3" id="KW-0732">Signal</keyword>
<dbReference type="Ensembl" id="ENSAMXT00000033069.1">
    <property type="protein sequence ID" value="ENSAMXP00000049959.1"/>
    <property type="gene ID" value="ENSAMXG00000042688.1"/>
</dbReference>
<reference evidence="9" key="3">
    <citation type="submission" date="2025-08" db="UniProtKB">
        <authorList>
            <consortium name="Ensembl"/>
        </authorList>
    </citation>
    <scope>IDENTIFICATION</scope>
</reference>
<dbReference type="InterPro" id="IPR036179">
    <property type="entry name" value="Ig-like_dom_sf"/>
</dbReference>
<evidence type="ECO:0000256" key="7">
    <source>
        <dbReference type="ARBA" id="ARBA00023180"/>
    </source>
</evidence>
<dbReference type="InterPro" id="IPR007110">
    <property type="entry name" value="Ig-like_dom"/>
</dbReference>
<evidence type="ECO:0000256" key="1">
    <source>
        <dbReference type="ARBA" id="ARBA00004236"/>
    </source>
</evidence>
<protein>
    <recommendedName>
        <fullName evidence="8">Ig-like domain-containing protein</fullName>
    </recommendedName>
</protein>
<dbReference type="GO" id="GO:0002376">
    <property type="term" value="P:immune system process"/>
    <property type="evidence" value="ECO:0007669"/>
    <property type="project" value="UniProtKB-KW"/>
</dbReference>
<evidence type="ECO:0000256" key="4">
    <source>
        <dbReference type="ARBA" id="ARBA00022859"/>
    </source>
</evidence>
<keyword evidence="6" id="KW-1015">Disulfide bond</keyword>
<evidence type="ECO:0000256" key="6">
    <source>
        <dbReference type="ARBA" id="ARBA00023157"/>
    </source>
</evidence>
<name>A0A3B1K8I6_ASTMX</name>
<keyword evidence="2" id="KW-1003">Cell membrane</keyword>
<keyword evidence="10" id="KW-1185">Reference proteome</keyword>
<feature type="domain" description="Ig-like" evidence="8">
    <location>
        <begin position="1"/>
        <end position="86"/>
    </location>
</feature>
<keyword evidence="5" id="KW-0472">Membrane</keyword>
<dbReference type="PANTHER" id="PTHR19433:SF133">
    <property type="entry name" value="IMMUNE-TYPE RECEPTOR 5 PRECURSOR-RELATED"/>
    <property type="match status" value="1"/>
</dbReference>
<dbReference type="InterPro" id="IPR013106">
    <property type="entry name" value="Ig_V-set"/>
</dbReference>
<keyword evidence="4" id="KW-0391">Immunity</keyword>
<dbReference type="AlphaFoldDB" id="A0A3B1K8I6"/>
<evidence type="ECO:0000256" key="2">
    <source>
        <dbReference type="ARBA" id="ARBA00022475"/>
    </source>
</evidence>
<dbReference type="CDD" id="cd00099">
    <property type="entry name" value="IgV"/>
    <property type="match status" value="1"/>
</dbReference>
<dbReference type="PANTHER" id="PTHR19433">
    <property type="entry name" value="T-CELL RECEPTOR ALPHA CHAIN V REGION-RELATED"/>
    <property type="match status" value="1"/>
</dbReference>
<proteinExistence type="predicted"/>
<evidence type="ECO:0000313" key="10">
    <source>
        <dbReference type="Proteomes" id="UP000018467"/>
    </source>
</evidence>
<reference evidence="10" key="2">
    <citation type="journal article" date="2014" name="Nat. Commun.">
        <title>The cavefish genome reveals candidate genes for eye loss.</title>
        <authorList>
            <person name="McGaugh S.E."/>
            <person name="Gross J.B."/>
            <person name="Aken B."/>
            <person name="Blin M."/>
            <person name="Borowsky R."/>
            <person name="Chalopin D."/>
            <person name="Hinaux H."/>
            <person name="Jeffery W.R."/>
            <person name="Keene A."/>
            <person name="Ma L."/>
            <person name="Minx P."/>
            <person name="Murphy D."/>
            <person name="O'Quin K.E."/>
            <person name="Retaux S."/>
            <person name="Rohner N."/>
            <person name="Searle S.M."/>
            <person name="Stahl B.A."/>
            <person name="Tabin C."/>
            <person name="Volff J.N."/>
            <person name="Yoshizawa M."/>
            <person name="Warren W.C."/>
        </authorList>
    </citation>
    <scope>NUCLEOTIDE SEQUENCE [LARGE SCALE GENOMIC DNA]</scope>
    <source>
        <strain evidence="10">female</strain>
    </source>
</reference>
<accession>A0A3B1K8I6</accession>
<reference evidence="9" key="4">
    <citation type="submission" date="2025-09" db="UniProtKB">
        <authorList>
            <consortium name="Ensembl"/>
        </authorList>
    </citation>
    <scope>IDENTIFICATION</scope>
</reference>
<dbReference type="GO" id="GO:0005886">
    <property type="term" value="C:plasma membrane"/>
    <property type="evidence" value="ECO:0007669"/>
    <property type="project" value="UniProtKB-SubCell"/>
</dbReference>
<evidence type="ECO:0000259" key="8">
    <source>
        <dbReference type="PROSITE" id="PS50835"/>
    </source>
</evidence>
<evidence type="ECO:0000256" key="5">
    <source>
        <dbReference type="ARBA" id="ARBA00023136"/>
    </source>
</evidence>
<dbReference type="Proteomes" id="UP000018467">
    <property type="component" value="Unassembled WGS sequence"/>
</dbReference>
<dbReference type="Gene3D" id="2.60.40.10">
    <property type="entry name" value="Immunoglobulins"/>
    <property type="match status" value="1"/>
</dbReference>
<comment type="subcellular location">
    <subcellularLocation>
        <location evidence="1">Cell membrane</location>
    </subcellularLocation>
</comment>
<keyword evidence="7" id="KW-0325">Glycoprotein</keyword>
<dbReference type="Pfam" id="PF07686">
    <property type="entry name" value="V-set"/>
    <property type="match status" value="1"/>
</dbReference>
<reference evidence="10" key="1">
    <citation type="submission" date="2013-03" db="EMBL/GenBank/DDBJ databases">
        <authorList>
            <person name="Jeffery W."/>
            <person name="Warren W."/>
            <person name="Wilson R.K."/>
        </authorList>
    </citation>
    <scope>NUCLEOTIDE SEQUENCE</scope>
    <source>
        <strain evidence="10">female</strain>
    </source>
</reference>
<dbReference type="InParanoid" id="A0A3B1K8I6"/>
<dbReference type="InterPro" id="IPR052051">
    <property type="entry name" value="TCR_complex_component"/>
</dbReference>
<dbReference type="SUPFAM" id="SSF48726">
    <property type="entry name" value="Immunoglobulin"/>
    <property type="match status" value="1"/>
</dbReference>
<organism evidence="9 10">
    <name type="scientific">Astyanax mexicanus</name>
    <name type="common">Blind cave fish</name>
    <name type="synonym">Astyanax fasciatus mexicanus</name>
    <dbReference type="NCBI Taxonomy" id="7994"/>
    <lineage>
        <taxon>Eukaryota</taxon>
        <taxon>Metazoa</taxon>
        <taxon>Chordata</taxon>
        <taxon>Craniata</taxon>
        <taxon>Vertebrata</taxon>
        <taxon>Euteleostomi</taxon>
        <taxon>Actinopterygii</taxon>
        <taxon>Neopterygii</taxon>
        <taxon>Teleostei</taxon>
        <taxon>Ostariophysi</taxon>
        <taxon>Characiformes</taxon>
        <taxon>Characoidei</taxon>
        <taxon>Acestrorhamphidae</taxon>
        <taxon>Acestrorhamphinae</taxon>
        <taxon>Astyanax</taxon>
    </lineage>
</organism>
<dbReference type="SMART" id="SM00406">
    <property type="entry name" value="IGv"/>
    <property type="match status" value="1"/>
</dbReference>
<dbReference type="GO" id="GO:0009617">
    <property type="term" value="P:response to bacterium"/>
    <property type="evidence" value="ECO:0007669"/>
    <property type="project" value="TreeGrafter"/>
</dbReference>